<evidence type="ECO:0000256" key="1">
    <source>
        <dbReference type="ARBA" id="ARBA00008007"/>
    </source>
</evidence>
<dbReference type="GO" id="GO:0016757">
    <property type="term" value="F:glycosyltransferase activity"/>
    <property type="evidence" value="ECO:0007669"/>
    <property type="project" value="UniProtKB-KW"/>
</dbReference>
<dbReference type="Gene3D" id="3.40.50.2020">
    <property type="match status" value="1"/>
</dbReference>
<dbReference type="EMBL" id="CP002281">
    <property type="protein sequence ID" value="ADO83299.1"/>
    <property type="molecule type" value="Genomic_DNA"/>
</dbReference>
<comment type="similarity">
    <text evidence="1">Belongs to the ComF/GntX family.</text>
</comment>
<dbReference type="HOGENOM" id="CLU_054549_1_2_0"/>
<keyword evidence="4" id="KW-1185">Reference proteome</keyword>
<sequence length="216" mass="25557">MKSLNLNIRDFFFSNDCVFCSEKSEEKYRYLCHKCYKKLERKISLRNSGNYYYVFDYDKDIKRLIGFFKLQNRRYISQIFGDLTGKYLKEIIKFEKIDVVIPVPISIKRKRERGFNQVEDILKYLKIPYESVERVKNTKPMHQLLDEELRKENIKNSFESNLKVHGKRILLIDDIVTTGSTVRELTKILKTCGEPKKILVFSLAAAKTAVNNKVSF</sequence>
<keyword evidence="3" id="KW-0808">Transferase</keyword>
<name>E3H868_ILYPC</name>
<dbReference type="Proteomes" id="UP000006875">
    <property type="component" value="Chromosome"/>
</dbReference>
<dbReference type="RefSeq" id="WP_013387966.1">
    <property type="nucleotide sequence ID" value="NC_014632.1"/>
</dbReference>
<accession>E3H868</accession>
<protein>
    <submittedName>
        <fullName evidence="3">Phosphoribosyltransferase</fullName>
    </submittedName>
</protein>
<dbReference type="InterPro" id="IPR051910">
    <property type="entry name" value="ComF/GntX_DNA_util-trans"/>
</dbReference>
<dbReference type="eggNOG" id="COG1040">
    <property type="taxonomic scope" value="Bacteria"/>
</dbReference>
<evidence type="ECO:0000313" key="4">
    <source>
        <dbReference type="Proteomes" id="UP000006875"/>
    </source>
</evidence>
<dbReference type="PANTHER" id="PTHR47505:SF1">
    <property type="entry name" value="DNA UTILIZATION PROTEIN YHGH"/>
    <property type="match status" value="1"/>
</dbReference>
<dbReference type="SUPFAM" id="SSF53271">
    <property type="entry name" value="PRTase-like"/>
    <property type="match status" value="1"/>
</dbReference>
<dbReference type="STRING" id="572544.Ilyop_1519"/>
<evidence type="ECO:0000259" key="2">
    <source>
        <dbReference type="Pfam" id="PF00156"/>
    </source>
</evidence>
<dbReference type="InterPro" id="IPR000836">
    <property type="entry name" value="PRTase_dom"/>
</dbReference>
<feature type="domain" description="Phosphoribosyltransferase" evidence="2">
    <location>
        <begin position="89"/>
        <end position="197"/>
    </location>
</feature>
<reference evidence="3 4" key="1">
    <citation type="journal article" date="2010" name="Stand. Genomic Sci.">
        <title>Complete genome sequence of Ilyobacter polytropus type strain (CuHbu1).</title>
        <authorList>
            <person name="Sikorski J."/>
            <person name="Chertkov O."/>
            <person name="Lapidus A."/>
            <person name="Nolan M."/>
            <person name="Lucas S."/>
            <person name="Del Rio T.G."/>
            <person name="Tice H."/>
            <person name="Cheng J.F."/>
            <person name="Tapia R."/>
            <person name="Han C."/>
            <person name="Goodwin L."/>
            <person name="Pitluck S."/>
            <person name="Liolios K."/>
            <person name="Ivanova N."/>
            <person name="Mavromatis K."/>
            <person name="Mikhailova N."/>
            <person name="Pati A."/>
            <person name="Chen A."/>
            <person name="Palaniappan K."/>
            <person name="Land M."/>
            <person name="Hauser L."/>
            <person name="Chang Y.J."/>
            <person name="Jeffries C.D."/>
            <person name="Brambilla E."/>
            <person name="Yasawong M."/>
            <person name="Rohde M."/>
            <person name="Pukall R."/>
            <person name="Spring S."/>
            <person name="Goker M."/>
            <person name="Woyke T."/>
            <person name="Bristow J."/>
            <person name="Eisen J.A."/>
            <person name="Markowitz V."/>
            <person name="Hugenholtz P."/>
            <person name="Kyrpides N.C."/>
            <person name="Klenk H.P."/>
        </authorList>
    </citation>
    <scope>NUCLEOTIDE SEQUENCE [LARGE SCALE GENOMIC DNA]</scope>
    <source>
        <strain evidence="4">ATCC 51220 / DSM 2926 / LMG 16218 / CuHBu1</strain>
    </source>
</reference>
<evidence type="ECO:0000313" key="3">
    <source>
        <dbReference type="EMBL" id="ADO83299.1"/>
    </source>
</evidence>
<dbReference type="PANTHER" id="PTHR47505">
    <property type="entry name" value="DNA UTILIZATION PROTEIN YHGH"/>
    <property type="match status" value="1"/>
</dbReference>
<organism evidence="3 4">
    <name type="scientific">Ilyobacter polytropus (strain ATCC 51220 / DSM 2926 / LMG 16218 / CuHBu1)</name>
    <dbReference type="NCBI Taxonomy" id="572544"/>
    <lineage>
        <taxon>Bacteria</taxon>
        <taxon>Fusobacteriati</taxon>
        <taxon>Fusobacteriota</taxon>
        <taxon>Fusobacteriia</taxon>
        <taxon>Fusobacteriales</taxon>
        <taxon>Fusobacteriaceae</taxon>
        <taxon>Ilyobacter</taxon>
    </lineage>
</organism>
<dbReference type="KEGG" id="ipo:Ilyop_1519"/>
<proteinExistence type="inferred from homology"/>
<dbReference type="InterPro" id="IPR029057">
    <property type="entry name" value="PRTase-like"/>
</dbReference>
<keyword evidence="3" id="KW-0328">Glycosyltransferase</keyword>
<dbReference type="OrthoDB" id="9779910at2"/>
<dbReference type="Pfam" id="PF00156">
    <property type="entry name" value="Pribosyltran"/>
    <property type="match status" value="1"/>
</dbReference>
<dbReference type="CDD" id="cd06223">
    <property type="entry name" value="PRTases_typeI"/>
    <property type="match status" value="1"/>
</dbReference>
<dbReference type="AlphaFoldDB" id="E3H868"/>
<gene>
    <name evidence="3" type="ordered locus">Ilyop_1519</name>
</gene>